<evidence type="ECO:0000313" key="1">
    <source>
        <dbReference type="EMBL" id="OXC73146.1"/>
    </source>
</evidence>
<reference evidence="2" key="1">
    <citation type="submission" date="2017-01" db="EMBL/GenBank/DDBJ databases">
        <title>Genome Analysis of Deinococcus marmoris KOPRI26562.</title>
        <authorList>
            <person name="Kim J.H."/>
            <person name="Oh H.-M."/>
        </authorList>
    </citation>
    <scope>NUCLEOTIDE SEQUENCE [LARGE SCALE GENOMIC DNA]</scope>
    <source>
        <strain evidence="2">PAMC 26633</strain>
    </source>
</reference>
<evidence type="ECO:0000313" key="2">
    <source>
        <dbReference type="Proteomes" id="UP000214720"/>
    </source>
</evidence>
<dbReference type="EMBL" id="MTHB01000256">
    <property type="protein sequence ID" value="OXC73146.1"/>
    <property type="molecule type" value="Genomic_DNA"/>
</dbReference>
<dbReference type="AlphaFoldDB" id="A0A226WPM8"/>
<protein>
    <submittedName>
        <fullName evidence="1">Diguanylate cyclase/phosphodiesterase domain 1 (GGDEF)</fullName>
    </submittedName>
</protein>
<comment type="caution">
    <text evidence="1">The sequence shown here is derived from an EMBL/GenBank/DDBJ whole genome shotgun (WGS) entry which is preliminary data.</text>
</comment>
<dbReference type="Gene3D" id="3.30.450.20">
    <property type="entry name" value="PAS domain"/>
    <property type="match status" value="1"/>
</dbReference>
<gene>
    <name evidence="1" type="ORF">BSU04_38035</name>
</gene>
<proteinExistence type="predicted"/>
<accession>A0A226WPM8</accession>
<dbReference type="Proteomes" id="UP000214720">
    <property type="component" value="Unassembled WGS sequence"/>
</dbReference>
<name>A0A226WPM8_CABSO</name>
<organism evidence="1 2">
    <name type="scientific">Caballeronia sordidicola</name>
    <name type="common">Burkholderia sordidicola</name>
    <dbReference type="NCBI Taxonomy" id="196367"/>
    <lineage>
        <taxon>Bacteria</taxon>
        <taxon>Pseudomonadati</taxon>
        <taxon>Pseudomonadota</taxon>
        <taxon>Betaproteobacteria</taxon>
        <taxon>Burkholderiales</taxon>
        <taxon>Burkholderiaceae</taxon>
        <taxon>Caballeronia</taxon>
    </lineage>
</organism>
<sequence>MAKQHSLTFRMTAFIVVVCALLVGTDIWRSFAARQVQLKEMTSATANLARAMAQHANDTIKESDTASMGIAERVEHDGTNPVALERLHQLFSSRLHELPQLNGLFVFDRTGQMIVSSSLGHCAAPTTQTGTILSFIEATRIAVPAWVCRCSAGRPGSGSFRCHEESLTRTVVSLAS</sequence>
<dbReference type="RefSeq" id="WP_256983723.1">
    <property type="nucleotide sequence ID" value="NZ_MTHB01000256.1"/>
</dbReference>